<evidence type="ECO:0000256" key="10">
    <source>
        <dbReference type="ARBA" id="ARBA00022812"/>
    </source>
</evidence>
<evidence type="ECO:0000256" key="14">
    <source>
        <dbReference type="ARBA" id="ARBA00023200"/>
    </source>
</evidence>
<comment type="subunit">
    <text evidence="17">Homodimer. Homohexamer; ring-shaped, necessary to form the nucleocapsid. Homopentamers; opened pentamers in solution. Binds to viral genomic RNA. Interacts with glycoprotein Gn; this interaction allows packaging of nucleocapsids into virions.</text>
</comment>
<dbReference type="GO" id="GO:0044172">
    <property type="term" value="C:host cell endoplasmic reticulum-Golgi intermediate compartment"/>
    <property type="evidence" value="ECO:0007669"/>
    <property type="project" value="UniProtKB-SubCell"/>
</dbReference>
<evidence type="ECO:0000256" key="11">
    <source>
        <dbReference type="ARBA" id="ARBA00022844"/>
    </source>
</evidence>
<protein>
    <recommendedName>
        <fullName evidence="7">Nucleoprotein</fullName>
    </recommendedName>
    <alternativeName>
        <fullName evidence="16">Nucleocapsid protein</fullName>
    </alternativeName>
</protein>
<keyword evidence="15" id="KW-0687">Ribonucleoprotein</keyword>
<dbReference type="EMBL" id="KM817763">
    <property type="protein sequence ID" value="AJG39334.1"/>
    <property type="molecule type" value="Viral_cRNA"/>
</dbReference>
<name>A0A0B5KFL3_9VIRU</name>
<proteinExistence type="inferred from homology"/>
<dbReference type="KEGG" id="vg:29140394"/>
<evidence type="ECO:0000256" key="1">
    <source>
        <dbReference type="ARBA" id="ARBA00004136"/>
    </source>
</evidence>
<evidence type="ECO:0000256" key="9">
    <source>
        <dbReference type="ARBA" id="ARBA00022562"/>
    </source>
</evidence>
<dbReference type="Proteomes" id="UP000217347">
    <property type="component" value="Genome"/>
</dbReference>
<dbReference type="GeneID" id="29140394"/>
<keyword evidence="11" id="KW-0946">Virion</keyword>
<dbReference type="GO" id="GO:0044177">
    <property type="term" value="C:host cell Golgi apparatus"/>
    <property type="evidence" value="ECO:0007669"/>
    <property type="project" value="UniProtKB-SubCell"/>
</dbReference>
<accession>A0A0B5KFL3</accession>
<evidence type="ECO:0000256" key="13">
    <source>
        <dbReference type="ARBA" id="ARBA00023086"/>
    </source>
</evidence>
<evidence type="ECO:0000256" key="3">
    <source>
        <dbReference type="ARBA" id="ARBA00004192"/>
    </source>
</evidence>
<dbReference type="InterPro" id="IPR015971">
    <property type="entry name" value="Nucleocapsid_Phlebovirus"/>
</dbReference>
<evidence type="ECO:0000256" key="12">
    <source>
        <dbReference type="ARBA" id="ARBA00022884"/>
    </source>
</evidence>
<dbReference type="GO" id="GO:0042025">
    <property type="term" value="C:host cell nucleus"/>
    <property type="evidence" value="ECO:0007669"/>
    <property type="project" value="UniProtKB-SubCell"/>
</dbReference>
<evidence type="ECO:0000313" key="18">
    <source>
        <dbReference type="EMBL" id="AJG39334.1"/>
    </source>
</evidence>
<evidence type="ECO:0000256" key="15">
    <source>
        <dbReference type="ARBA" id="ARBA00023274"/>
    </source>
</evidence>
<keyword evidence="19" id="KW-1185">Reference proteome</keyword>
<evidence type="ECO:0000256" key="4">
    <source>
        <dbReference type="ARBA" id="ARBA00004328"/>
    </source>
</evidence>
<comment type="subcellular location">
    <subcellularLocation>
        <location evidence="1">Host Golgi apparatus</location>
    </subcellularLocation>
    <subcellularLocation>
        <location evidence="3">Host cytoplasm</location>
    </subcellularLocation>
    <subcellularLocation>
        <location evidence="5">Host endoplasmic reticulum-Golgi intermediate compartment</location>
    </subcellularLocation>
    <subcellularLocation>
        <location evidence="2">Host nucleus</location>
    </subcellularLocation>
    <subcellularLocation>
        <location evidence="4">Virion</location>
    </subcellularLocation>
</comment>
<dbReference type="RefSeq" id="YP_009305145.1">
    <property type="nucleotide sequence ID" value="NC_031322.1"/>
</dbReference>
<evidence type="ECO:0000256" key="8">
    <source>
        <dbReference type="ARBA" id="ARBA00022561"/>
    </source>
</evidence>
<evidence type="ECO:0000256" key="5">
    <source>
        <dbReference type="ARBA" id="ARBA00004452"/>
    </source>
</evidence>
<dbReference type="OrthoDB" id="38236at10239"/>
<keyword evidence="10" id="KW-1040">Host Golgi apparatus</keyword>
<keyword evidence="13 18" id="KW-0543">Viral nucleoprotein</keyword>
<evidence type="ECO:0000256" key="17">
    <source>
        <dbReference type="ARBA" id="ARBA00046628"/>
    </source>
</evidence>
<dbReference type="GO" id="GO:1990904">
    <property type="term" value="C:ribonucleoprotein complex"/>
    <property type="evidence" value="ECO:0007669"/>
    <property type="project" value="UniProtKB-KW"/>
</dbReference>
<sequence length="260" mass="28101">MTGVADEARAILESLSTETVFGGMNLDVAEMEYQGFSPDLLIRAMWELATKKGILADSFKKDLRTMAVMGLMRGSNIRAIKAKSTMEAKAQLTSWETTYGLKSGKPTSSTTVTLVRVSACLARPMSLAMYNGSLAISGAVPAEAVVPGFPKGMALSSFGSLIPGVDTIPDEVCRTLADAFMYHQYKFDKVINSNTNRETSIANIKQYTAIQMRSNLYDSNARVNHCCTINILVKDGSTYKLSPSCSTALTTAAELFRALS</sequence>
<dbReference type="GO" id="GO:0003723">
    <property type="term" value="F:RNA binding"/>
    <property type="evidence" value="ECO:0007669"/>
    <property type="project" value="UniProtKB-KW"/>
</dbReference>
<keyword evidence="12" id="KW-0694">RNA-binding</keyword>
<gene>
    <name evidence="18" type="primary">N</name>
</gene>
<dbReference type="Pfam" id="PF05733">
    <property type="entry name" value="Tenui_N"/>
    <property type="match status" value="1"/>
</dbReference>
<organism evidence="18 19">
    <name type="scientific">Yichang Insect virus</name>
    <dbReference type="NCBI Taxonomy" id="1608144"/>
    <lineage>
        <taxon>Viruses</taxon>
        <taxon>Riboviria</taxon>
        <taxon>Orthornavirae</taxon>
        <taxon>Negarnaviricota</taxon>
        <taxon>Polyploviricotina</taxon>
        <taxon>Bunyaviricetes</taxon>
        <taxon>Hareavirales</taxon>
        <taxon>Phenuiviridae</taxon>
        <taxon>Goukovirus</taxon>
        <taxon>Goukovirus yichangense</taxon>
    </lineage>
</organism>
<dbReference type="InterPro" id="IPR009522">
    <property type="entry name" value="Capsid_Phlebovir/Tenuivir"/>
</dbReference>
<keyword evidence="9" id="KW-1048">Host nucleus</keyword>
<evidence type="ECO:0000256" key="6">
    <source>
        <dbReference type="ARBA" id="ARBA00005299"/>
    </source>
</evidence>
<evidence type="ECO:0000256" key="16">
    <source>
        <dbReference type="ARBA" id="ARBA00033344"/>
    </source>
</evidence>
<dbReference type="PIRSF" id="PIRSF003953">
    <property type="entry name" value="N_PhelboV"/>
    <property type="match status" value="1"/>
</dbReference>
<evidence type="ECO:0000256" key="7">
    <source>
        <dbReference type="ARBA" id="ARBA00014389"/>
    </source>
</evidence>
<reference evidence="18 19" key="1">
    <citation type="journal article" date="2015" name="Elife">
        <title>Unprecedented genomic diversity of RNA viruses in arthropods reveals the ancestry of negative-sense RNA viruses.</title>
        <authorList>
            <person name="Li C.X."/>
            <person name="Shi M."/>
            <person name="Tian J.H."/>
            <person name="Lin X.D."/>
            <person name="Kang Y.J."/>
            <person name="Chen L.J."/>
            <person name="Qin X.C."/>
            <person name="Xu J."/>
            <person name="Holmes E.C."/>
            <person name="Zhang Y.Z."/>
        </authorList>
    </citation>
    <scope>NUCLEOTIDE SEQUENCE [LARGE SCALE GENOMIC DNA]</scope>
    <source>
        <strain evidence="18 19">YCYC01</strain>
    </source>
</reference>
<evidence type="ECO:0000313" key="19">
    <source>
        <dbReference type="Proteomes" id="UP000217347"/>
    </source>
</evidence>
<comment type="similarity">
    <text evidence="6">Belongs to the phlebovirus nucleocapsid protein family.</text>
</comment>
<keyword evidence="8" id="KW-0167">Capsid protein</keyword>
<dbReference type="GO" id="GO:0019013">
    <property type="term" value="C:viral nucleocapsid"/>
    <property type="evidence" value="ECO:0007669"/>
    <property type="project" value="UniProtKB-KW"/>
</dbReference>
<evidence type="ECO:0000256" key="2">
    <source>
        <dbReference type="ARBA" id="ARBA00004147"/>
    </source>
</evidence>
<keyword evidence="14" id="KW-1035">Host cytoplasm</keyword>